<evidence type="ECO:0000313" key="1">
    <source>
        <dbReference type="EMBL" id="OJZ79710.1"/>
    </source>
</evidence>
<dbReference type="InterPro" id="IPR011990">
    <property type="entry name" value="TPR-like_helical_dom_sf"/>
</dbReference>
<reference evidence="2" key="1">
    <citation type="journal article" date="2017" name="Genome Biol.">
        <title>Comparative genomics reveals high biological diversity and specific adaptations in the industrially and medically important fungal genus Aspergillus.</title>
        <authorList>
            <person name="de Vries R.P."/>
            <person name="Riley R."/>
            <person name="Wiebenga A."/>
            <person name="Aguilar-Osorio G."/>
            <person name="Amillis S."/>
            <person name="Uchima C.A."/>
            <person name="Anderluh G."/>
            <person name="Asadollahi M."/>
            <person name="Askin M."/>
            <person name="Barry K."/>
            <person name="Battaglia E."/>
            <person name="Bayram O."/>
            <person name="Benocci T."/>
            <person name="Braus-Stromeyer S.A."/>
            <person name="Caldana C."/>
            <person name="Canovas D."/>
            <person name="Cerqueira G.C."/>
            <person name="Chen F."/>
            <person name="Chen W."/>
            <person name="Choi C."/>
            <person name="Clum A."/>
            <person name="Dos Santos R.A."/>
            <person name="Damasio A.R."/>
            <person name="Diallinas G."/>
            <person name="Emri T."/>
            <person name="Fekete E."/>
            <person name="Flipphi M."/>
            <person name="Freyberg S."/>
            <person name="Gallo A."/>
            <person name="Gournas C."/>
            <person name="Habgood R."/>
            <person name="Hainaut M."/>
            <person name="Harispe M.L."/>
            <person name="Henrissat B."/>
            <person name="Hilden K.S."/>
            <person name="Hope R."/>
            <person name="Hossain A."/>
            <person name="Karabika E."/>
            <person name="Karaffa L."/>
            <person name="Karanyi Z."/>
            <person name="Krasevec N."/>
            <person name="Kuo A."/>
            <person name="Kusch H."/>
            <person name="LaButti K."/>
            <person name="Lagendijk E.L."/>
            <person name="Lapidus A."/>
            <person name="Levasseur A."/>
            <person name="Lindquist E."/>
            <person name="Lipzen A."/>
            <person name="Logrieco A.F."/>
            <person name="MacCabe A."/>
            <person name="Maekelae M.R."/>
            <person name="Malavazi I."/>
            <person name="Melin P."/>
            <person name="Meyer V."/>
            <person name="Mielnichuk N."/>
            <person name="Miskei M."/>
            <person name="Molnar A.P."/>
            <person name="Mule G."/>
            <person name="Ngan C.Y."/>
            <person name="Orejas M."/>
            <person name="Orosz E."/>
            <person name="Ouedraogo J.P."/>
            <person name="Overkamp K.M."/>
            <person name="Park H.-S."/>
            <person name="Perrone G."/>
            <person name="Piumi F."/>
            <person name="Punt P.J."/>
            <person name="Ram A.F."/>
            <person name="Ramon A."/>
            <person name="Rauscher S."/>
            <person name="Record E."/>
            <person name="Riano-Pachon D.M."/>
            <person name="Robert V."/>
            <person name="Roehrig J."/>
            <person name="Ruller R."/>
            <person name="Salamov A."/>
            <person name="Salih N.S."/>
            <person name="Samson R.A."/>
            <person name="Sandor E."/>
            <person name="Sanguinetti M."/>
            <person name="Schuetze T."/>
            <person name="Sepcic K."/>
            <person name="Shelest E."/>
            <person name="Sherlock G."/>
            <person name="Sophianopoulou V."/>
            <person name="Squina F.M."/>
            <person name="Sun H."/>
            <person name="Susca A."/>
            <person name="Todd R.B."/>
            <person name="Tsang A."/>
            <person name="Unkles S.E."/>
            <person name="van de Wiele N."/>
            <person name="van Rossen-Uffink D."/>
            <person name="Oliveira J.V."/>
            <person name="Vesth T.C."/>
            <person name="Visser J."/>
            <person name="Yu J.-H."/>
            <person name="Zhou M."/>
            <person name="Andersen M.R."/>
            <person name="Archer D.B."/>
            <person name="Baker S.E."/>
            <person name="Benoit I."/>
            <person name="Brakhage A.A."/>
            <person name="Braus G.H."/>
            <person name="Fischer R."/>
            <person name="Frisvad J.C."/>
            <person name="Goldman G.H."/>
            <person name="Houbraken J."/>
            <person name="Oakley B."/>
            <person name="Pocsi I."/>
            <person name="Scazzocchio C."/>
            <person name="Seiboth B."/>
            <person name="vanKuyk P.A."/>
            <person name="Wortman J."/>
            <person name="Dyer P.S."/>
            <person name="Grigoriev I.V."/>
        </authorList>
    </citation>
    <scope>NUCLEOTIDE SEQUENCE [LARGE SCALE GENOMIC DNA]</scope>
    <source>
        <strain evidence="2">CBS 106.47</strain>
    </source>
</reference>
<evidence type="ECO:0000313" key="2">
    <source>
        <dbReference type="Proteomes" id="UP000184063"/>
    </source>
</evidence>
<proteinExistence type="predicted"/>
<dbReference type="OrthoDB" id="5986190at2759"/>
<dbReference type="Pfam" id="PF13374">
    <property type="entry name" value="TPR_10"/>
    <property type="match status" value="1"/>
</dbReference>
<organism evidence="1 2">
    <name type="scientific">Aspergillus luchuensis (strain CBS 106.47)</name>
    <dbReference type="NCBI Taxonomy" id="1137211"/>
    <lineage>
        <taxon>Eukaryota</taxon>
        <taxon>Fungi</taxon>
        <taxon>Dikarya</taxon>
        <taxon>Ascomycota</taxon>
        <taxon>Pezizomycotina</taxon>
        <taxon>Eurotiomycetes</taxon>
        <taxon>Eurotiomycetidae</taxon>
        <taxon>Eurotiales</taxon>
        <taxon>Aspergillaceae</taxon>
        <taxon>Aspergillus</taxon>
        <taxon>Aspergillus subgen. Circumdati</taxon>
    </lineage>
</organism>
<dbReference type="EMBL" id="KV878275">
    <property type="protein sequence ID" value="OJZ79710.1"/>
    <property type="molecule type" value="Genomic_DNA"/>
</dbReference>
<dbReference type="Gene3D" id="1.25.40.10">
    <property type="entry name" value="Tetratricopeptide repeat domain"/>
    <property type="match status" value="1"/>
</dbReference>
<gene>
    <name evidence="1" type="ORF">ASPFODRAFT_555108</name>
</gene>
<accession>A0A1M3SYW7</accession>
<sequence length="60" mass="6535">MSNLAFPCKGQGKVPNSLALMKQCAELRRNLLGPDHPDTISSSGTLSDWETAVDSPIWYS</sequence>
<dbReference type="AlphaFoldDB" id="A0A1M3SYW7"/>
<dbReference type="Proteomes" id="UP000184063">
    <property type="component" value="Unassembled WGS sequence"/>
</dbReference>
<evidence type="ECO:0008006" key="3">
    <source>
        <dbReference type="Google" id="ProtNLM"/>
    </source>
</evidence>
<name>A0A1M3SYW7_ASPLC</name>
<dbReference type="VEuPathDB" id="FungiDB:ASPFODRAFT_555108"/>
<protein>
    <recommendedName>
        <fullName evidence="3">Kinesin light chain</fullName>
    </recommendedName>
</protein>